<dbReference type="AlphaFoldDB" id="A0A5C5XMU9"/>
<keyword evidence="1" id="KW-0812">Transmembrane</keyword>
<name>A0A5C5XMU9_9PLAN</name>
<proteinExistence type="predicted"/>
<keyword evidence="1" id="KW-0472">Membrane</keyword>
<organism evidence="2 3">
    <name type="scientific">Rubinisphaera italica</name>
    <dbReference type="NCBI Taxonomy" id="2527969"/>
    <lineage>
        <taxon>Bacteria</taxon>
        <taxon>Pseudomonadati</taxon>
        <taxon>Planctomycetota</taxon>
        <taxon>Planctomycetia</taxon>
        <taxon>Planctomycetales</taxon>
        <taxon>Planctomycetaceae</taxon>
        <taxon>Rubinisphaera</taxon>
    </lineage>
</organism>
<accession>A0A5C5XMU9</accession>
<feature type="transmembrane region" description="Helical" evidence="1">
    <location>
        <begin position="41"/>
        <end position="65"/>
    </location>
</feature>
<dbReference type="EMBL" id="SJPG01000001">
    <property type="protein sequence ID" value="TWT63801.1"/>
    <property type="molecule type" value="Genomic_DNA"/>
</dbReference>
<dbReference type="Proteomes" id="UP000316095">
    <property type="component" value="Unassembled WGS sequence"/>
</dbReference>
<evidence type="ECO:0000256" key="1">
    <source>
        <dbReference type="SAM" id="Phobius"/>
    </source>
</evidence>
<feature type="transmembrane region" description="Helical" evidence="1">
    <location>
        <begin position="86"/>
        <end position="105"/>
    </location>
</feature>
<keyword evidence="1" id="KW-1133">Transmembrane helix</keyword>
<comment type="caution">
    <text evidence="2">The sequence shown here is derived from an EMBL/GenBank/DDBJ whole genome shotgun (WGS) entry which is preliminary data.</text>
</comment>
<gene>
    <name evidence="2" type="ORF">Pan54_45600</name>
</gene>
<reference evidence="2 3" key="1">
    <citation type="submission" date="2019-02" db="EMBL/GenBank/DDBJ databases">
        <title>Deep-cultivation of Planctomycetes and their phenomic and genomic characterization uncovers novel biology.</title>
        <authorList>
            <person name="Wiegand S."/>
            <person name="Jogler M."/>
            <person name="Boedeker C."/>
            <person name="Pinto D."/>
            <person name="Vollmers J."/>
            <person name="Rivas-Marin E."/>
            <person name="Kohn T."/>
            <person name="Peeters S.H."/>
            <person name="Heuer A."/>
            <person name="Rast P."/>
            <person name="Oberbeckmann S."/>
            <person name="Bunk B."/>
            <person name="Jeske O."/>
            <person name="Meyerdierks A."/>
            <person name="Storesund J.E."/>
            <person name="Kallscheuer N."/>
            <person name="Luecker S."/>
            <person name="Lage O.M."/>
            <person name="Pohl T."/>
            <person name="Merkel B.J."/>
            <person name="Hornburger P."/>
            <person name="Mueller R.-W."/>
            <person name="Bruemmer F."/>
            <person name="Labrenz M."/>
            <person name="Spormann A.M."/>
            <person name="Op Den Camp H."/>
            <person name="Overmann J."/>
            <person name="Amann R."/>
            <person name="Jetten M.S.M."/>
            <person name="Mascher T."/>
            <person name="Medema M.H."/>
            <person name="Devos D.P."/>
            <person name="Kaster A.-K."/>
            <person name="Ovreas L."/>
            <person name="Rohde M."/>
            <person name="Galperin M.Y."/>
            <person name="Jogler C."/>
        </authorList>
    </citation>
    <scope>NUCLEOTIDE SEQUENCE [LARGE SCALE GENOMIC DNA]</scope>
    <source>
        <strain evidence="2 3">Pan54</strain>
    </source>
</reference>
<sequence>MVVWSKQTISRMSLFFHQPVHFKIESTMYHTATEINSHVNYSAITTCFVLIATEVFIAVNLYCLIWKDESDEFSEWSTRKKAYFQCVPAIIFFVKWFVILINYVMSLYS</sequence>
<evidence type="ECO:0000313" key="2">
    <source>
        <dbReference type="EMBL" id="TWT63801.1"/>
    </source>
</evidence>
<keyword evidence="3" id="KW-1185">Reference proteome</keyword>
<protein>
    <submittedName>
        <fullName evidence="2">Uncharacterized protein</fullName>
    </submittedName>
</protein>
<evidence type="ECO:0000313" key="3">
    <source>
        <dbReference type="Proteomes" id="UP000316095"/>
    </source>
</evidence>